<dbReference type="GeneID" id="25158182"/>
<organism evidence="2 3">
    <name type="scientific">Haloarcula argentinensis</name>
    <dbReference type="NCBI Taxonomy" id="43776"/>
    <lineage>
        <taxon>Archaea</taxon>
        <taxon>Methanobacteriati</taxon>
        <taxon>Methanobacteriota</taxon>
        <taxon>Stenosarchaea group</taxon>
        <taxon>Halobacteria</taxon>
        <taxon>Halobacteriales</taxon>
        <taxon>Haloarculaceae</taxon>
        <taxon>Haloarcula</taxon>
    </lineage>
</organism>
<dbReference type="EMBL" id="WOWA01000002">
    <property type="protein sequence ID" value="NLV11879.1"/>
    <property type="molecule type" value="Genomic_DNA"/>
</dbReference>
<evidence type="ECO:0000313" key="3">
    <source>
        <dbReference type="Proteomes" id="UP000641625"/>
    </source>
</evidence>
<evidence type="ECO:0000256" key="1">
    <source>
        <dbReference type="SAM" id="Coils"/>
    </source>
</evidence>
<reference evidence="2" key="1">
    <citation type="submission" date="2019-12" db="EMBL/GenBank/DDBJ databases">
        <title>Whole genome sequencing of Haloarcula argentinensis strain pws5.</title>
        <authorList>
            <person name="Verma D.K."/>
            <person name="Gopal K."/>
            <person name="Prasad E.S."/>
        </authorList>
    </citation>
    <scope>NUCLEOTIDE SEQUENCE</scope>
    <source>
        <strain evidence="2">Pws5</strain>
    </source>
</reference>
<sequence>MTFNETYISFDDSIEALEEQIEEIAEQLDDLDDDNPVVPGLQSQRSQLATQRKGAIWARDRAHESDDFPMWDEDVDGVTLSGVRAGAFAGIEKESAQRDGEGTDLLLIADGTVDAPYVDDDGDDDMTAAAVGQLHPYYRDWASSRIDELMDPEGNVIGSSDSPEET</sequence>
<keyword evidence="1" id="KW-0175">Coiled coil</keyword>
<dbReference type="Proteomes" id="UP000641625">
    <property type="component" value="Unassembled WGS sequence"/>
</dbReference>
<protein>
    <submittedName>
        <fullName evidence="2">Uncharacterized protein</fullName>
    </submittedName>
</protein>
<name>A0A847UF62_HALAR</name>
<dbReference type="AlphaFoldDB" id="A0A847UF62"/>
<comment type="caution">
    <text evidence="2">The sequence shown here is derived from an EMBL/GenBank/DDBJ whole genome shotgun (WGS) entry which is preliminary data.</text>
</comment>
<evidence type="ECO:0000313" key="2">
    <source>
        <dbReference type="EMBL" id="NLV11879.1"/>
    </source>
</evidence>
<feature type="coiled-coil region" evidence="1">
    <location>
        <begin position="7"/>
        <end position="34"/>
    </location>
</feature>
<accession>A0A847UF62</accession>
<dbReference type="RefSeq" id="WP_050006988.1">
    <property type="nucleotide sequence ID" value="NZ_WOWA01000002.1"/>
</dbReference>
<proteinExistence type="predicted"/>
<gene>
    <name evidence="2" type="ORF">GOC77_01050</name>
</gene>